<comment type="pathway">
    <text evidence="1">Secondary metabolite biosynthesis.</text>
</comment>
<keyword evidence="6 8" id="KW-0503">Monooxygenase</keyword>
<dbReference type="AlphaFoldDB" id="A0A136IL56"/>
<dbReference type="OrthoDB" id="16820at2759"/>
<dbReference type="GO" id="GO:0071949">
    <property type="term" value="F:FAD binding"/>
    <property type="evidence" value="ECO:0007669"/>
    <property type="project" value="InterPro"/>
</dbReference>
<organism evidence="8 9">
    <name type="scientific">Microdochium bolleyi</name>
    <dbReference type="NCBI Taxonomy" id="196109"/>
    <lineage>
        <taxon>Eukaryota</taxon>
        <taxon>Fungi</taxon>
        <taxon>Dikarya</taxon>
        <taxon>Ascomycota</taxon>
        <taxon>Pezizomycotina</taxon>
        <taxon>Sordariomycetes</taxon>
        <taxon>Xylariomycetidae</taxon>
        <taxon>Xylariales</taxon>
        <taxon>Microdochiaceae</taxon>
        <taxon>Microdochium</taxon>
    </lineage>
</organism>
<dbReference type="PRINTS" id="PR00420">
    <property type="entry name" value="RNGMNOXGNASE"/>
</dbReference>
<dbReference type="PANTHER" id="PTHR13789:SF309">
    <property type="entry name" value="PUTATIVE (AFU_ORTHOLOGUE AFUA_6G14510)-RELATED"/>
    <property type="match status" value="1"/>
</dbReference>
<keyword evidence="9" id="KW-1185">Reference proteome</keyword>
<dbReference type="SUPFAM" id="SSF51905">
    <property type="entry name" value="FAD/NAD(P)-binding domain"/>
    <property type="match status" value="1"/>
</dbReference>
<dbReference type="STRING" id="196109.A0A136IL56"/>
<evidence type="ECO:0000313" key="9">
    <source>
        <dbReference type="Proteomes" id="UP000070501"/>
    </source>
</evidence>
<name>A0A136IL56_9PEZI</name>
<dbReference type="InParanoid" id="A0A136IL56"/>
<evidence type="ECO:0000256" key="5">
    <source>
        <dbReference type="ARBA" id="ARBA00023002"/>
    </source>
</evidence>
<evidence type="ECO:0000313" key="8">
    <source>
        <dbReference type="EMBL" id="KXJ85692.1"/>
    </source>
</evidence>
<keyword evidence="5" id="KW-0560">Oxidoreductase</keyword>
<evidence type="ECO:0000256" key="4">
    <source>
        <dbReference type="ARBA" id="ARBA00022827"/>
    </source>
</evidence>
<evidence type="ECO:0000256" key="2">
    <source>
        <dbReference type="ARBA" id="ARBA00007992"/>
    </source>
</evidence>
<dbReference type="Pfam" id="PF01494">
    <property type="entry name" value="FAD_binding_3"/>
    <property type="match status" value="2"/>
</dbReference>
<keyword evidence="4" id="KW-0274">FAD</keyword>
<dbReference type="Gene3D" id="3.50.50.60">
    <property type="entry name" value="FAD/NAD(P)-binding domain"/>
    <property type="match status" value="1"/>
</dbReference>
<sequence length="431" mass="48120">MSDSTKRIRIAIVGAGIAGLTAAIALQDEPHIDVQIYERATELREVGATIALGPNGLKLLDKLGVSEALQDTVGFRNHTGRSMIYRHYQTDEDVSFDVHHGAVEYRHHSARFFRPHLQKVLVDHVRPGRLHLRKAFKSIHRDQSTQGLTINFLDGSTAQADIVLGADGIHSAVRRAYIPTSSARWTGHVFFRTVVPRSHFEHIPDLPDEAVHYWAPDRTLFVSPLPRDLFAVVAAHQCDPDDPGHQYLEAGWDGDADIAALRALYKDWSPLTRQILDATPHIKCYPNTAARELPTWILGSGRVTLAGDAAHAHGGAFAAGGSLAINDAWAFAQSVLYHFPRTGASRVRLDDAGVAEVLGLYERTRKPHTDKVQKTVQDRNQFLVDQIKTRQTDEELREQMRNRRDLTWIHEHDVEAAFSKAIAGERSEARL</sequence>
<evidence type="ECO:0000259" key="7">
    <source>
        <dbReference type="Pfam" id="PF01494"/>
    </source>
</evidence>
<dbReference type="InterPro" id="IPR002938">
    <property type="entry name" value="FAD-bd"/>
</dbReference>
<comment type="similarity">
    <text evidence="2">Belongs to the paxM FAD-dependent monooxygenase family.</text>
</comment>
<reference evidence="9" key="1">
    <citation type="submission" date="2016-02" db="EMBL/GenBank/DDBJ databases">
        <title>Draft genome sequence of Microdochium bolleyi, a fungal endophyte of beachgrass.</title>
        <authorList>
            <consortium name="DOE Joint Genome Institute"/>
            <person name="David A.S."/>
            <person name="May G."/>
            <person name="Haridas S."/>
            <person name="Lim J."/>
            <person name="Wang M."/>
            <person name="Labutti K."/>
            <person name="Lipzen A."/>
            <person name="Barry K."/>
            <person name="Grigoriev I.V."/>
        </authorList>
    </citation>
    <scope>NUCLEOTIDE SEQUENCE [LARGE SCALE GENOMIC DNA]</scope>
    <source>
        <strain evidence="9">J235TASD1</strain>
    </source>
</reference>
<dbReference type="InterPro" id="IPR050493">
    <property type="entry name" value="FAD-dep_Monooxygenase_BioMet"/>
</dbReference>
<dbReference type="InterPro" id="IPR036188">
    <property type="entry name" value="FAD/NAD-bd_sf"/>
</dbReference>
<feature type="domain" description="FAD-binding" evidence="7">
    <location>
        <begin position="300"/>
        <end position="334"/>
    </location>
</feature>
<evidence type="ECO:0000256" key="3">
    <source>
        <dbReference type="ARBA" id="ARBA00022630"/>
    </source>
</evidence>
<gene>
    <name evidence="8" type="ORF">Micbo1qcDRAFT_237351</name>
</gene>
<dbReference type="EMBL" id="KQ964276">
    <property type="protein sequence ID" value="KXJ85692.1"/>
    <property type="molecule type" value="Genomic_DNA"/>
</dbReference>
<dbReference type="SUPFAM" id="SSF54373">
    <property type="entry name" value="FAD-linked reductases, C-terminal domain"/>
    <property type="match status" value="1"/>
</dbReference>
<evidence type="ECO:0000256" key="1">
    <source>
        <dbReference type="ARBA" id="ARBA00005179"/>
    </source>
</evidence>
<feature type="domain" description="FAD-binding" evidence="7">
    <location>
        <begin position="9"/>
        <end position="176"/>
    </location>
</feature>
<evidence type="ECO:0000256" key="6">
    <source>
        <dbReference type="ARBA" id="ARBA00023033"/>
    </source>
</evidence>
<dbReference type="Proteomes" id="UP000070501">
    <property type="component" value="Unassembled WGS sequence"/>
</dbReference>
<proteinExistence type="inferred from homology"/>
<dbReference type="PANTHER" id="PTHR13789">
    <property type="entry name" value="MONOOXYGENASE"/>
    <property type="match status" value="1"/>
</dbReference>
<accession>A0A136IL56</accession>
<keyword evidence="3" id="KW-0285">Flavoprotein</keyword>
<dbReference type="GO" id="GO:0004497">
    <property type="term" value="F:monooxygenase activity"/>
    <property type="evidence" value="ECO:0007669"/>
    <property type="project" value="UniProtKB-KW"/>
</dbReference>
<protein>
    <submittedName>
        <fullName evidence="8">Salicylate 1-monooxygenase</fullName>
    </submittedName>
</protein>